<dbReference type="Gene3D" id="3.40.50.1240">
    <property type="entry name" value="Phosphoglycerate mutase-like"/>
    <property type="match status" value="1"/>
</dbReference>
<dbReference type="InterPro" id="IPR029033">
    <property type="entry name" value="His_PPase_superfam"/>
</dbReference>
<sequence>MDLILWRHAQAFDALPGFDDASRALTPKGEGQAARVAKWLDRQLPESTRVLVSPARRAEQTAKALGRKYKLRDELVPESSADELLALIKWSPDVGPPHKGAVLLVGHQPVLGQLAARLLGSSEAVCDIRKGAVWWLRSRAREDQWSTSLLTVISPELI</sequence>
<dbReference type="CDD" id="cd07067">
    <property type="entry name" value="HP_PGM_like"/>
    <property type="match status" value="1"/>
</dbReference>
<dbReference type="RefSeq" id="WP_223910521.1">
    <property type="nucleotide sequence ID" value="NZ_AP024238.1"/>
</dbReference>
<dbReference type="InterPro" id="IPR013078">
    <property type="entry name" value="His_Pase_superF_clade-1"/>
</dbReference>
<dbReference type="Pfam" id="PF00300">
    <property type="entry name" value="His_Phos_1"/>
    <property type="match status" value="1"/>
</dbReference>
<dbReference type="EMBL" id="AP024238">
    <property type="protein sequence ID" value="BCO26679.1"/>
    <property type="molecule type" value="Genomic_DNA"/>
</dbReference>
<gene>
    <name evidence="1" type="ORF">MIZ03_1562</name>
</gene>
<name>A0ABN6D3Z8_9BURK</name>
<reference evidence="1 2" key="1">
    <citation type="journal article" date="2021" name="Microbiol. Spectr.">
        <title>A Single Bacterium Capable of Oxidation and Reduction of Iron at Circumneutral pH.</title>
        <authorList>
            <person name="Kato S."/>
            <person name="Ohkuma M."/>
        </authorList>
    </citation>
    <scope>NUCLEOTIDE SEQUENCE [LARGE SCALE GENOMIC DNA]</scope>
    <source>
        <strain evidence="1 2">MIZ03</strain>
    </source>
</reference>
<organism evidence="1 2">
    <name type="scientific">Rhodoferax lithotrophicus</name>
    <dbReference type="NCBI Taxonomy" id="2798804"/>
    <lineage>
        <taxon>Bacteria</taxon>
        <taxon>Pseudomonadati</taxon>
        <taxon>Pseudomonadota</taxon>
        <taxon>Betaproteobacteria</taxon>
        <taxon>Burkholderiales</taxon>
        <taxon>Comamonadaceae</taxon>
        <taxon>Rhodoferax</taxon>
    </lineage>
</organism>
<protein>
    <recommendedName>
        <fullName evidence="3">Phosphohistidine phosphatase SixA</fullName>
    </recommendedName>
</protein>
<keyword evidence="2" id="KW-1185">Reference proteome</keyword>
<dbReference type="Proteomes" id="UP000824366">
    <property type="component" value="Chromosome"/>
</dbReference>
<dbReference type="SMART" id="SM00855">
    <property type="entry name" value="PGAM"/>
    <property type="match status" value="1"/>
</dbReference>
<dbReference type="SUPFAM" id="SSF53254">
    <property type="entry name" value="Phosphoglycerate mutase-like"/>
    <property type="match status" value="1"/>
</dbReference>
<proteinExistence type="predicted"/>
<evidence type="ECO:0008006" key="3">
    <source>
        <dbReference type="Google" id="ProtNLM"/>
    </source>
</evidence>
<accession>A0ABN6D3Z8</accession>
<evidence type="ECO:0000313" key="1">
    <source>
        <dbReference type="EMBL" id="BCO26679.1"/>
    </source>
</evidence>
<evidence type="ECO:0000313" key="2">
    <source>
        <dbReference type="Proteomes" id="UP000824366"/>
    </source>
</evidence>